<accession>D3R0Z4</accession>
<dbReference type="Proteomes" id="UP000008234">
    <property type="component" value="Chromosome"/>
</dbReference>
<gene>
    <name evidence="1" type="ordered locus">HMPREF0868_0526</name>
</gene>
<reference evidence="2" key="1">
    <citation type="submission" date="2009-12" db="EMBL/GenBank/DDBJ databases">
        <title>Sequence of Clostridiales genomosp. BVAB3 str. UPII9-5.</title>
        <authorList>
            <person name="Madupu R."/>
            <person name="Durkin A.S."/>
            <person name="Torralba M."/>
            <person name="Methe B."/>
            <person name="Sutton G.G."/>
            <person name="Strausberg R.L."/>
            <person name="Nelson K.E."/>
        </authorList>
    </citation>
    <scope>NUCLEOTIDE SEQUENCE [LARGE SCALE GENOMIC DNA]</scope>
    <source>
        <strain evidence="2">UPII9-5</strain>
    </source>
</reference>
<evidence type="ECO:0000313" key="1">
    <source>
        <dbReference type="EMBL" id="ADC90766.1"/>
    </source>
</evidence>
<protein>
    <submittedName>
        <fullName evidence="1">Uncharacterized protein</fullName>
    </submittedName>
</protein>
<dbReference type="OrthoDB" id="2873330at2"/>
<dbReference type="STRING" id="699246.HMPREF0868_0526"/>
<dbReference type="RefSeq" id="WP_012993761.1">
    <property type="nucleotide sequence ID" value="NC_013895.2"/>
</dbReference>
<proteinExistence type="predicted"/>
<dbReference type="eggNOG" id="ENOG502ZN38">
    <property type="taxonomic scope" value="Bacteria"/>
</dbReference>
<evidence type="ECO:0000313" key="2">
    <source>
        <dbReference type="Proteomes" id="UP000008234"/>
    </source>
</evidence>
<organism evidence="1 2">
    <name type="scientific">Mageeibacillus indolicus (strain UPII9-5)</name>
    <name type="common">Clostridiales genomosp. BVAB3 (strain UPII9-5)</name>
    <dbReference type="NCBI Taxonomy" id="699246"/>
    <lineage>
        <taxon>Bacteria</taxon>
        <taxon>Bacillati</taxon>
        <taxon>Bacillota</taxon>
        <taxon>Clostridia</taxon>
        <taxon>Eubacteriales</taxon>
        <taxon>Oscillospiraceae</taxon>
        <taxon>Mageeibacillus</taxon>
    </lineage>
</organism>
<dbReference type="EMBL" id="CP001850">
    <property type="protein sequence ID" value="ADC90766.1"/>
    <property type="molecule type" value="Genomic_DNA"/>
</dbReference>
<sequence>MKNKEIQELVQNEIKNNMMDLDEWRINNLKQILLELKQLEKDPTYVLSYPRYIIDQWEFDNPLIVKLLEYAEDIERMQSHRK</sequence>
<keyword evidence="2" id="KW-1185">Reference proteome</keyword>
<dbReference type="AlphaFoldDB" id="D3R0Z4"/>
<name>D3R0Z4_MAGIU</name>
<dbReference type="KEGG" id="clo:HMPREF0868_0526"/>
<dbReference type="HOGENOM" id="CLU_2554228_0_0_9"/>